<dbReference type="Proteomes" id="UP000198607">
    <property type="component" value="Unassembled WGS sequence"/>
</dbReference>
<dbReference type="Pfam" id="PF24883">
    <property type="entry name" value="NPHP3_N"/>
    <property type="match status" value="1"/>
</dbReference>
<evidence type="ECO:0000256" key="1">
    <source>
        <dbReference type="ARBA" id="ARBA00022737"/>
    </source>
</evidence>
<evidence type="ECO:0000256" key="3">
    <source>
        <dbReference type="PROSITE-ProRule" id="PRU00339"/>
    </source>
</evidence>
<dbReference type="InterPro" id="IPR011990">
    <property type="entry name" value="TPR-like_helical_dom_sf"/>
</dbReference>
<reference evidence="5 6" key="1">
    <citation type="submission" date="2016-10" db="EMBL/GenBank/DDBJ databases">
        <authorList>
            <person name="de Groot N.N."/>
        </authorList>
    </citation>
    <scope>NUCLEOTIDE SEQUENCE [LARGE SCALE GENOMIC DNA]</scope>
    <source>
        <strain evidence="5 6">DSM 5885</strain>
    </source>
</reference>
<protein>
    <recommendedName>
        <fullName evidence="4">Nephrocystin 3-like N-terminal domain-containing protein</fullName>
    </recommendedName>
</protein>
<name>A0A1G7Z1U9_9RHOO</name>
<evidence type="ECO:0000313" key="5">
    <source>
        <dbReference type="EMBL" id="SDH02150.1"/>
    </source>
</evidence>
<dbReference type="InterPro" id="IPR027417">
    <property type="entry name" value="P-loop_NTPase"/>
</dbReference>
<dbReference type="Gene3D" id="3.40.50.300">
    <property type="entry name" value="P-loop containing nucleotide triphosphate hydrolases"/>
    <property type="match status" value="1"/>
</dbReference>
<dbReference type="PROSITE" id="PS50005">
    <property type="entry name" value="TPR"/>
    <property type="match status" value="1"/>
</dbReference>
<evidence type="ECO:0000259" key="4">
    <source>
        <dbReference type="Pfam" id="PF24883"/>
    </source>
</evidence>
<proteinExistence type="predicted"/>
<keyword evidence="1" id="KW-0677">Repeat</keyword>
<organism evidence="5 6">
    <name type="scientific">Propionivibrio dicarboxylicus</name>
    <dbReference type="NCBI Taxonomy" id="83767"/>
    <lineage>
        <taxon>Bacteria</taxon>
        <taxon>Pseudomonadati</taxon>
        <taxon>Pseudomonadota</taxon>
        <taxon>Betaproteobacteria</taxon>
        <taxon>Rhodocyclales</taxon>
        <taxon>Rhodocyclaceae</taxon>
        <taxon>Propionivibrio</taxon>
    </lineage>
</organism>
<dbReference type="InterPro" id="IPR056884">
    <property type="entry name" value="NPHP3-like_N"/>
</dbReference>
<dbReference type="EMBL" id="FNCY01000003">
    <property type="protein sequence ID" value="SDH02150.1"/>
    <property type="molecule type" value="Genomic_DNA"/>
</dbReference>
<dbReference type="STRING" id="83767.SAMN05660652_01035"/>
<dbReference type="SUPFAM" id="SSF48452">
    <property type="entry name" value="TPR-like"/>
    <property type="match status" value="2"/>
</dbReference>
<accession>A0A1G7Z1U9</accession>
<evidence type="ECO:0000256" key="2">
    <source>
        <dbReference type="ARBA" id="ARBA00022803"/>
    </source>
</evidence>
<dbReference type="Pfam" id="PF13181">
    <property type="entry name" value="TPR_8"/>
    <property type="match status" value="1"/>
</dbReference>
<gene>
    <name evidence="5" type="ORF">SAMN05660652_01035</name>
</gene>
<evidence type="ECO:0000313" key="6">
    <source>
        <dbReference type="Proteomes" id="UP000198607"/>
    </source>
</evidence>
<keyword evidence="6" id="KW-1185">Reference proteome</keyword>
<dbReference type="AlphaFoldDB" id="A0A1G7Z1U9"/>
<dbReference type="Gene3D" id="1.25.40.10">
    <property type="entry name" value="Tetratricopeptide repeat domain"/>
    <property type="match status" value="2"/>
</dbReference>
<dbReference type="PANTHER" id="PTHR45641">
    <property type="entry name" value="TETRATRICOPEPTIDE REPEAT PROTEIN (AFU_ORTHOLOGUE AFUA_6G03870)"/>
    <property type="match status" value="1"/>
</dbReference>
<feature type="domain" description="Nephrocystin 3-like N-terminal" evidence="4">
    <location>
        <begin position="417"/>
        <end position="572"/>
    </location>
</feature>
<dbReference type="InterPro" id="IPR019734">
    <property type="entry name" value="TPR_rpt"/>
</dbReference>
<sequence>MDRAQQVEGTQLKLNEVACPRCRLSQDVLYDVSKGRGYCEKCKLAFAKDIDLSPVGSVVASKCQQLADSKDWVGVVLETWPGPIAQEYHRLRELLRQGMVADAAWLLKDLGEVLIRIPTCVMIQDILKNDKILTNDTEQAFKIKKEIHRSLLGKAPTMNEWLALGQKCAIYILGRPKATLAFPEIAHLLSSSNDLGLLESLVAISEWRNSEFGHGALKLDYIDLVHGIGKTKGLEELLKNLHAALSKIADIWNGIELRTESGFPLMGCNSIAENHKRSHNDPHVRSLIPIFLRRVKNGPQLGLAPYIALRRCMACHSNDVFLFDRCNHPGKRSQSFGFIDFFQGHGLEVYGQDEPDLLHEANALSRIELHSFEDECSDLGGKVLDRNVVNELSEFALSSENYKSPGYLRSELNTFLKSCKDGSSRIWWLQAPGHIGKSTFISGLDPRHRNSLKEKPLAGNPWTVVFYVRREYRNSLEQFRHTLQRQLEDELNVVPGTNGLPQLKIEADKPSQNLIEWLAKFRAAAGNQRCLLICIDGLDELSPVEESERSIADFLPSPNEVPDGIYFLITSRPVEKLAPWLRRRLANRLEKSSTYTVTTDLSSYQSLLRAYFNERMNGVIDAWKKNPKSVNGNGKPNPNVLFRETIKQADGLFLYLAYISDLLANTSLQYEQIKHLPPPDRMFGHFLDQIEATHRNHTKMGGLFIRILVHLSAAAEAYELDKKSLPLDQDDWHGLPLDILSLRCNGNGQGIISPPLAYALYSLKPILGSWKEGDERQARFYLGPAGVTKIVRERYAEHVMSAHRVLAENILKRFELETSISPPATVSLRRGLWNEIDLNSSEQWQLRYLAAHIVESNTDLEKVLKEYKNGIIALCDYVQDRAIDLQKSQRHREAIRIYQVRICLLEQLKAFMANSFPSEWDERLASSYSNRGDALSNFGDSLNAERDFTVAIGIRRKLRLRLRKQWPLESIEKLAADYMNRGKNQSLTGNVKAMLASYKHAVRLREILRHRMDSHWEAEWMNNLAGAYGNYGNALRSMGRIPEAVVNLRRAIDLRQSLRCQYEGENWLRNWGNDLATAHMNTALALRSNGNYEEALLNYNESIKLQIDLQHEMGESWSLDCAYALALTYTNYGYALHQIAIKTQSEEKIVEAKNCFRLSTNLGQSLLDRLGDQCPLAWVRGIAGAYANEGAVLKDIGDLESARYAYDRAVLVLWTRKEKMKESWTSLRLIDDTLNTIQKELEDLHSIVTDRKLQIL</sequence>
<dbReference type="SMART" id="SM00028">
    <property type="entry name" value="TPR"/>
    <property type="match status" value="5"/>
</dbReference>
<keyword evidence="2 3" id="KW-0802">TPR repeat</keyword>
<dbReference type="PANTHER" id="PTHR45641:SF19">
    <property type="entry name" value="NEPHROCYSTIN-3"/>
    <property type="match status" value="1"/>
</dbReference>
<feature type="repeat" description="TPR" evidence="3">
    <location>
        <begin position="1076"/>
        <end position="1109"/>
    </location>
</feature>